<dbReference type="AlphaFoldDB" id="A0A543F7Y3"/>
<keyword evidence="2" id="KW-1185">Reference proteome</keyword>
<evidence type="ECO:0008006" key="3">
    <source>
        <dbReference type="Google" id="ProtNLM"/>
    </source>
</evidence>
<reference evidence="1 2" key="1">
    <citation type="submission" date="2019-06" db="EMBL/GenBank/DDBJ databases">
        <title>Sequencing the genomes of 1000 actinobacteria strains.</title>
        <authorList>
            <person name="Klenk H.-P."/>
        </authorList>
    </citation>
    <scope>NUCLEOTIDE SEQUENCE [LARGE SCALE GENOMIC DNA]</scope>
    <source>
        <strain evidence="1 2">DSM 103495</strain>
    </source>
</reference>
<dbReference type="RefSeq" id="WP_141808302.1">
    <property type="nucleotide sequence ID" value="NZ_VFPG01000001.1"/>
</dbReference>
<dbReference type="OrthoDB" id="3378334at2"/>
<protein>
    <recommendedName>
        <fullName evidence="3">Prevent-host-death family protein</fullName>
    </recommendedName>
</protein>
<sequence length="155" mass="16861">MGATATWSEFLRDPNRVIEAMEENGDVTLVRRSAPPVRLSDAAEAAATEETLGALTQLLALAMDDELLERLVDRLTIAFPWIELLPADQRPEFVADFLNNARGGLSVGRLSGLTATLAAWRDTAAAYADPRIRVDASDLDYLDEPVPVPNPEGDE</sequence>
<accession>A0A543F7Y3</accession>
<name>A0A543F7Y3_9NOCA</name>
<gene>
    <name evidence="1" type="ORF">FB390_1535</name>
</gene>
<organism evidence="1 2">
    <name type="scientific">Nocardia bhagyanarayanae</name>
    <dbReference type="NCBI Taxonomy" id="1215925"/>
    <lineage>
        <taxon>Bacteria</taxon>
        <taxon>Bacillati</taxon>
        <taxon>Actinomycetota</taxon>
        <taxon>Actinomycetes</taxon>
        <taxon>Mycobacteriales</taxon>
        <taxon>Nocardiaceae</taxon>
        <taxon>Nocardia</taxon>
    </lineage>
</organism>
<proteinExistence type="predicted"/>
<evidence type="ECO:0000313" key="2">
    <source>
        <dbReference type="Proteomes" id="UP000316331"/>
    </source>
</evidence>
<evidence type="ECO:0000313" key="1">
    <source>
        <dbReference type="EMBL" id="TQM29921.1"/>
    </source>
</evidence>
<comment type="caution">
    <text evidence="1">The sequence shown here is derived from an EMBL/GenBank/DDBJ whole genome shotgun (WGS) entry which is preliminary data.</text>
</comment>
<dbReference type="EMBL" id="VFPG01000001">
    <property type="protein sequence ID" value="TQM29921.1"/>
    <property type="molecule type" value="Genomic_DNA"/>
</dbReference>
<dbReference type="Proteomes" id="UP000316331">
    <property type="component" value="Unassembled WGS sequence"/>
</dbReference>